<dbReference type="GO" id="GO:0006606">
    <property type="term" value="P:protein import into nucleus"/>
    <property type="evidence" value="ECO:0007669"/>
    <property type="project" value="InterPro"/>
</dbReference>
<feature type="region of interest" description="Disordered" evidence="2">
    <location>
        <begin position="339"/>
        <end position="426"/>
    </location>
</feature>
<dbReference type="GO" id="GO:0005737">
    <property type="term" value="C:cytoplasm"/>
    <property type="evidence" value="ECO:0007669"/>
    <property type="project" value="TreeGrafter"/>
</dbReference>
<evidence type="ECO:0000256" key="1">
    <source>
        <dbReference type="ARBA" id="ARBA00010218"/>
    </source>
</evidence>
<keyword evidence="5" id="KW-1185">Reference proteome</keyword>
<feature type="compositionally biased region" description="Polar residues" evidence="2">
    <location>
        <begin position="42"/>
        <end position="54"/>
    </location>
</feature>
<organism evidence="4 5">
    <name type="scientific">Calycina marina</name>
    <dbReference type="NCBI Taxonomy" id="1763456"/>
    <lineage>
        <taxon>Eukaryota</taxon>
        <taxon>Fungi</taxon>
        <taxon>Dikarya</taxon>
        <taxon>Ascomycota</taxon>
        <taxon>Pezizomycotina</taxon>
        <taxon>Leotiomycetes</taxon>
        <taxon>Helotiales</taxon>
        <taxon>Pezizellaceae</taxon>
        <taxon>Calycina</taxon>
    </lineage>
</organism>
<feature type="compositionally biased region" description="Basic and acidic residues" evidence="2">
    <location>
        <begin position="373"/>
        <end position="385"/>
    </location>
</feature>
<dbReference type="InterPro" id="IPR040150">
    <property type="entry name" value="Iwr1"/>
</dbReference>
<gene>
    <name evidence="4" type="ORF">BJ878DRAFT_231649</name>
</gene>
<feature type="region of interest" description="Disordered" evidence="2">
    <location>
        <begin position="151"/>
        <end position="190"/>
    </location>
</feature>
<evidence type="ECO:0000256" key="2">
    <source>
        <dbReference type="SAM" id="MobiDB-lite"/>
    </source>
</evidence>
<name>A0A9P7YWZ6_9HELO</name>
<dbReference type="PANTHER" id="PTHR28063:SF1">
    <property type="entry name" value="RNA POLYMERASE II NUCLEAR LOCALIZATION PROTEIN IWR1"/>
    <property type="match status" value="1"/>
</dbReference>
<feature type="region of interest" description="Disordered" evidence="2">
    <location>
        <begin position="243"/>
        <end position="292"/>
    </location>
</feature>
<comment type="similarity">
    <text evidence="1">Belongs to the IWR1/SLC7A6OS family.</text>
</comment>
<dbReference type="PANTHER" id="PTHR28063">
    <property type="entry name" value="RNA POLYMERASE II NUCLEAR LOCALIZATION PROTEIN IWR1"/>
    <property type="match status" value="1"/>
</dbReference>
<dbReference type="OrthoDB" id="6255506at2759"/>
<dbReference type="InterPro" id="IPR013883">
    <property type="entry name" value="TF_Iwr1_dom"/>
</dbReference>
<dbReference type="AlphaFoldDB" id="A0A9P7YWZ6"/>
<comment type="caution">
    <text evidence="4">The sequence shown here is derived from an EMBL/GenBank/DDBJ whole genome shotgun (WGS) entry which is preliminary data.</text>
</comment>
<evidence type="ECO:0000259" key="3">
    <source>
        <dbReference type="Pfam" id="PF08574"/>
    </source>
</evidence>
<dbReference type="Pfam" id="PF08574">
    <property type="entry name" value="Iwr1"/>
    <property type="match status" value="1"/>
</dbReference>
<protein>
    <recommendedName>
        <fullName evidence="3">Transcription factor Iwr1 domain-containing protein</fullName>
    </recommendedName>
</protein>
<dbReference type="EMBL" id="MU254222">
    <property type="protein sequence ID" value="KAG9241374.1"/>
    <property type="molecule type" value="Genomic_DNA"/>
</dbReference>
<feature type="compositionally biased region" description="Acidic residues" evidence="2">
    <location>
        <begin position="361"/>
        <end position="372"/>
    </location>
</feature>
<feature type="region of interest" description="Disordered" evidence="2">
    <location>
        <begin position="21"/>
        <end position="87"/>
    </location>
</feature>
<sequence>MSVPPVTVQIKRKRTDEPVEFLRVQESSGKRQKRAAEFVFSRQPSQTDSTQQAASDAVRRIQQLAESRTSSASSTGTDGGNAAQHTDGGQAAVLAVVPVGNVAKRPNACFNAPQPTRRFHISRNVASVQVQTPKSGTTVQQRPIIFSERRQVKREKVDATTSIPTQHGELSPTTGEEEPARPRKRPGVAARISSGSVLPIIPQYTSAPSRNIQQTSGGWDVNSEKLAADMEAFTLQEIGKNIAAQTEANKPKPRSIASPSRFKPKKPALRYHERHPEEAKPEPDNFDEEMDVDNDDDYIIDTYIRMPANEVEVETEDAIGLLVLDFQQDIDDFYKGQLGEESEEEDIEEDENAENHYSADYPDDEVDSDDEFDRNAHNYYRKDIGNYDDEAFSDDGERYPWANKPWGRKKAGSDDEDDDEISDSEDVYDYTSATITQLSKH</sequence>
<feature type="compositionally biased region" description="Basic and acidic residues" evidence="2">
    <location>
        <begin position="270"/>
        <end position="283"/>
    </location>
</feature>
<proteinExistence type="inferred from homology"/>
<evidence type="ECO:0000313" key="4">
    <source>
        <dbReference type="EMBL" id="KAG9241374.1"/>
    </source>
</evidence>
<feature type="compositionally biased region" description="Acidic residues" evidence="2">
    <location>
        <begin position="414"/>
        <end position="426"/>
    </location>
</feature>
<accession>A0A9P7YWZ6</accession>
<feature type="domain" description="Transcription factor Iwr1" evidence="3">
    <location>
        <begin position="296"/>
        <end position="365"/>
    </location>
</feature>
<dbReference type="Proteomes" id="UP000887226">
    <property type="component" value="Unassembled WGS sequence"/>
</dbReference>
<feature type="compositionally biased region" description="Low complexity" evidence="2">
    <location>
        <begin position="67"/>
        <end position="83"/>
    </location>
</feature>
<reference evidence="4" key="1">
    <citation type="journal article" date="2021" name="IMA Fungus">
        <title>Genomic characterization of three marine fungi, including Emericellopsis atlantica sp. nov. with signatures of a generalist lifestyle and marine biomass degradation.</title>
        <authorList>
            <person name="Hagestad O.C."/>
            <person name="Hou L."/>
            <person name="Andersen J.H."/>
            <person name="Hansen E.H."/>
            <person name="Altermark B."/>
            <person name="Li C."/>
            <person name="Kuhnert E."/>
            <person name="Cox R.J."/>
            <person name="Crous P.W."/>
            <person name="Spatafora J.W."/>
            <person name="Lail K."/>
            <person name="Amirebrahimi M."/>
            <person name="Lipzen A."/>
            <person name="Pangilinan J."/>
            <person name="Andreopoulos W."/>
            <person name="Hayes R.D."/>
            <person name="Ng V."/>
            <person name="Grigoriev I.V."/>
            <person name="Jackson S.A."/>
            <person name="Sutton T.D.S."/>
            <person name="Dobson A.D.W."/>
            <person name="Rama T."/>
        </authorList>
    </citation>
    <scope>NUCLEOTIDE SEQUENCE</scope>
    <source>
        <strain evidence="4">TRa3180A</strain>
    </source>
</reference>
<evidence type="ECO:0000313" key="5">
    <source>
        <dbReference type="Proteomes" id="UP000887226"/>
    </source>
</evidence>
<feature type="compositionally biased region" description="Acidic residues" evidence="2">
    <location>
        <begin position="340"/>
        <end position="352"/>
    </location>
</feature>